<sequence length="558" mass="61530">MLPWLLLLVPIPALLAPTPALAGPGIPKTHGVAPNLLSRYTPSSKSTWKCLDGSKEIAWSAVNDDYCDCLDGSDEPGTGACPGTSFYCKNEGHIGTSIPATRVNDGLCEVECCDGSDEKSGVCPNLCKEIGDAYRQKLEEENKLRRKGSKIRSSYISFAKKEKKRLEESITSTLAEISVREKEVARLQDIVDRTESLSAAALEHKKQSPLYTSLLAHHEALTHLRSLHAASLAREAELGNILDGLRRGYNPNYQDMAVLEAVRGWEGVKGLKHIYDEGGLKDGEEGGEGEVKEGEVKVAEGEEERDEETMEKELDMLLDVDHVSLLLEHERHVNAPVEESILFDITSYLPDTLIPQYLTVKESIVSLLQKVGVVRGAVDGSSSDASRTRELLSAAQHSLKLTTEEKDKAEEDLKDLFDERWFGKEGEWKKLDKVCLEKDTGDYTYEVCLFEEARQKPNSGGQTFSLGKFHSWNEDAEPGTPAYYSKQHYRQGTKCWNGPNRSVVFLLTCGLENEILSVVELEKCEYQLTGTSPALCLPVGEGTTGVGTGGMKTAKEEL</sequence>
<organism evidence="9 10">
    <name type="scientific">Jaapia argillacea MUCL 33604</name>
    <dbReference type="NCBI Taxonomy" id="933084"/>
    <lineage>
        <taxon>Eukaryota</taxon>
        <taxon>Fungi</taxon>
        <taxon>Dikarya</taxon>
        <taxon>Basidiomycota</taxon>
        <taxon>Agaricomycotina</taxon>
        <taxon>Agaricomycetes</taxon>
        <taxon>Agaricomycetidae</taxon>
        <taxon>Jaapiales</taxon>
        <taxon>Jaapiaceae</taxon>
        <taxon>Jaapia</taxon>
    </lineage>
</organism>
<feature type="compositionally biased region" description="Basic and acidic residues" evidence="6">
    <location>
        <begin position="279"/>
        <end position="300"/>
    </location>
</feature>
<dbReference type="PROSITE" id="PS51914">
    <property type="entry name" value="MRH"/>
    <property type="match status" value="1"/>
</dbReference>
<evidence type="ECO:0000256" key="5">
    <source>
        <dbReference type="SAM" id="Coils"/>
    </source>
</evidence>
<feature type="coiled-coil region" evidence="5">
    <location>
        <begin position="392"/>
        <end position="419"/>
    </location>
</feature>
<accession>A0A067QDB2</accession>
<name>A0A067QDB2_9AGAM</name>
<dbReference type="HOGENOM" id="CLU_016834_2_0_1"/>
<dbReference type="AlphaFoldDB" id="A0A067QDB2"/>
<dbReference type="FunCoup" id="A0A067QDB2">
    <property type="interactions" value="680"/>
</dbReference>
<gene>
    <name evidence="9" type="ORF">JAAARDRAFT_28714</name>
</gene>
<keyword evidence="5" id="KW-0175">Coiled coil</keyword>
<dbReference type="Pfam" id="PF13015">
    <property type="entry name" value="PRKCSH_1"/>
    <property type="match status" value="1"/>
</dbReference>
<keyword evidence="10" id="KW-1185">Reference proteome</keyword>
<feature type="signal peptide" evidence="7">
    <location>
        <begin position="1"/>
        <end position="22"/>
    </location>
</feature>
<dbReference type="GO" id="GO:0006491">
    <property type="term" value="P:N-glycan processing"/>
    <property type="evidence" value="ECO:0007669"/>
    <property type="project" value="TreeGrafter"/>
</dbReference>
<evidence type="ECO:0000256" key="3">
    <source>
        <dbReference type="ARBA" id="ARBA00022824"/>
    </source>
</evidence>
<reference evidence="10" key="1">
    <citation type="journal article" date="2014" name="Proc. Natl. Acad. Sci. U.S.A.">
        <title>Extensive sampling of basidiomycete genomes demonstrates inadequacy of the white-rot/brown-rot paradigm for wood decay fungi.</title>
        <authorList>
            <person name="Riley R."/>
            <person name="Salamov A.A."/>
            <person name="Brown D.W."/>
            <person name="Nagy L.G."/>
            <person name="Floudas D."/>
            <person name="Held B.W."/>
            <person name="Levasseur A."/>
            <person name="Lombard V."/>
            <person name="Morin E."/>
            <person name="Otillar R."/>
            <person name="Lindquist E.A."/>
            <person name="Sun H."/>
            <person name="LaButti K.M."/>
            <person name="Schmutz J."/>
            <person name="Jabbour D."/>
            <person name="Luo H."/>
            <person name="Baker S.E."/>
            <person name="Pisabarro A.G."/>
            <person name="Walton J.D."/>
            <person name="Blanchette R.A."/>
            <person name="Henrissat B."/>
            <person name="Martin F."/>
            <person name="Cullen D."/>
            <person name="Hibbett D.S."/>
            <person name="Grigoriev I.V."/>
        </authorList>
    </citation>
    <scope>NUCLEOTIDE SEQUENCE [LARGE SCALE GENOMIC DNA]</scope>
    <source>
        <strain evidence="10">MUCL 33604</strain>
    </source>
</reference>
<dbReference type="InterPro" id="IPR009011">
    <property type="entry name" value="Man6P_isomerase_rcpt-bd_dom_sf"/>
</dbReference>
<dbReference type="STRING" id="933084.A0A067QDB2"/>
<evidence type="ECO:0000256" key="1">
    <source>
        <dbReference type="ARBA" id="ARBA00022387"/>
    </source>
</evidence>
<dbReference type="PANTHER" id="PTHR12630">
    <property type="entry name" value="N-LINKED OLIGOSACCHARIDE PROCESSING"/>
    <property type="match status" value="1"/>
</dbReference>
<dbReference type="GO" id="GO:0017177">
    <property type="term" value="C:glucosidase II complex"/>
    <property type="evidence" value="ECO:0007669"/>
    <property type="project" value="TreeGrafter"/>
</dbReference>
<dbReference type="InParanoid" id="A0A067QDB2"/>
<keyword evidence="2 7" id="KW-0732">Signal</keyword>
<dbReference type="InterPro" id="IPR036607">
    <property type="entry name" value="PRKCSH"/>
</dbReference>
<dbReference type="InterPro" id="IPR039794">
    <property type="entry name" value="Gtb1-like"/>
</dbReference>
<proteinExistence type="predicted"/>
<dbReference type="Gene3D" id="2.70.130.10">
    <property type="entry name" value="Mannose-6-phosphate receptor binding domain"/>
    <property type="match status" value="1"/>
</dbReference>
<dbReference type="Proteomes" id="UP000027265">
    <property type="component" value="Unassembled WGS sequence"/>
</dbReference>
<evidence type="ECO:0000256" key="6">
    <source>
        <dbReference type="SAM" id="MobiDB-lite"/>
    </source>
</evidence>
<evidence type="ECO:0000256" key="2">
    <source>
        <dbReference type="ARBA" id="ARBA00022729"/>
    </source>
</evidence>
<evidence type="ECO:0000256" key="4">
    <source>
        <dbReference type="ARBA" id="ARBA00023157"/>
    </source>
</evidence>
<feature type="region of interest" description="Disordered" evidence="6">
    <location>
        <begin position="279"/>
        <end position="307"/>
    </location>
</feature>
<evidence type="ECO:0000313" key="9">
    <source>
        <dbReference type="EMBL" id="KDQ65053.1"/>
    </source>
</evidence>
<dbReference type="EMBL" id="KL197709">
    <property type="protein sequence ID" value="KDQ65053.1"/>
    <property type="molecule type" value="Genomic_DNA"/>
</dbReference>
<dbReference type="InterPro" id="IPR028146">
    <property type="entry name" value="PRKCSH_N"/>
</dbReference>
<dbReference type="SUPFAM" id="SSF50911">
    <property type="entry name" value="Mannose 6-phosphate receptor domain"/>
    <property type="match status" value="1"/>
</dbReference>
<feature type="chain" id="PRO_5001643933" description="Glucosidase 2 subunit beta" evidence="7">
    <location>
        <begin position="23"/>
        <end position="558"/>
    </location>
</feature>
<protein>
    <recommendedName>
        <fullName evidence="1">Glucosidase 2 subunit beta</fullName>
    </recommendedName>
</protein>
<dbReference type="PANTHER" id="PTHR12630:SF1">
    <property type="entry name" value="GLUCOSIDASE 2 SUBUNIT BETA"/>
    <property type="match status" value="1"/>
</dbReference>
<feature type="domain" description="MRH" evidence="8">
    <location>
        <begin position="433"/>
        <end position="538"/>
    </location>
</feature>
<evidence type="ECO:0000256" key="7">
    <source>
        <dbReference type="SAM" id="SignalP"/>
    </source>
</evidence>
<evidence type="ECO:0000259" key="8">
    <source>
        <dbReference type="PROSITE" id="PS51914"/>
    </source>
</evidence>
<dbReference type="OrthoDB" id="28322at2759"/>
<dbReference type="InterPro" id="IPR044865">
    <property type="entry name" value="MRH_dom"/>
</dbReference>
<evidence type="ECO:0000313" key="10">
    <source>
        <dbReference type="Proteomes" id="UP000027265"/>
    </source>
</evidence>
<dbReference type="Pfam" id="PF12999">
    <property type="entry name" value="PRKCSH-like"/>
    <property type="match status" value="1"/>
</dbReference>
<keyword evidence="3" id="KW-0256">Endoplasmic reticulum</keyword>
<keyword evidence="4" id="KW-1015">Disulfide bond</keyword>